<accession>A0A964E2U5</accession>
<dbReference type="Proteomes" id="UP000721844">
    <property type="component" value="Unassembled WGS sequence"/>
</dbReference>
<sequence length="77" mass="8427">MPAETFVDNVTRTGFDNWEKHQALYPDADSTPDMTYPRGQSHRQLPPPTQQQLGQRARIVMAGASPAFCAATGRPAA</sequence>
<keyword evidence="3" id="KW-1185">Reference proteome</keyword>
<comment type="caution">
    <text evidence="2">The sequence shown here is derived from an EMBL/GenBank/DDBJ whole genome shotgun (WGS) entry which is preliminary data.</text>
</comment>
<proteinExistence type="predicted"/>
<name>A0A964E2U5_9PROT</name>
<evidence type="ECO:0000313" key="2">
    <source>
        <dbReference type="EMBL" id="MCB8880005.1"/>
    </source>
</evidence>
<dbReference type="AlphaFoldDB" id="A0A964E2U5"/>
<dbReference type="RefSeq" id="WP_227306616.1">
    <property type="nucleotide sequence ID" value="NZ_JAESVA010000002.1"/>
</dbReference>
<feature type="region of interest" description="Disordered" evidence="1">
    <location>
        <begin position="25"/>
        <end position="51"/>
    </location>
</feature>
<reference evidence="2 3" key="1">
    <citation type="journal article" date="2021" name="Microorganisms">
        <title>Acidisoma silvae sp. nov. and Acidisomacellulosilytica sp. nov., Two Acidophilic Bacteria Isolated from Decaying Wood, Hydrolyzing Cellulose and Producing Poly-3-hydroxybutyrate.</title>
        <authorList>
            <person name="Mieszkin S."/>
            <person name="Pouder E."/>
            <person name="Uroz S."/>
            <person name="Simon-Colin C."/>
            <person name="Alain K."/>
        </authorList>
    </citation>
    <scope>NUCLEOTIDE SEQUENCE [LARGE SCALE GENOMIC DNA]</scope>
    <source>
        <strain evidence="2 3">HW T5.17</strain>
    </source>
</reference>
<evidence type="ECO:0000256" key="1">
    <source>
        <dbReference type="SAM" id="MobiDB-lite"/>
    </source>
</evidence>
<protein>
    <submittedName>
        <fullName evidence="2">Uncharacterized protein</fullName>
    </submittedName>
</protein>
<dbReference type="EMBL" id="JAESVA010000002">
    <property type="protein sequence ID" value="MCB8880005.1"/>
    <property type="molecule type" value="Genomic_DNA"/>
</dbReference>
<gene>
    <name evidence="2" type="ORF">ACELLULO517_07150</name>
</gene>
<organism evidence="2 3">
    <name type="scientific">Acidisoma cellulosilyticum</name>
    <dbReference type="NCBI Taxonomy" id="2802395"/>
    <lineage>
        <taxon>Bacteria</taxon>
        <taxon>Pseudomonadati</taxon>
        <taxon>Pseudomonadota</taxon>
        <taxon>Alphaproteobacteria</taxon>
        <taxon>Acetobacterales</taxon>
        <taxon>Acidocellaceae</taxon>
        <taxon>Acidisoma</taxon>
    </lineage>
</organism>
<evidence type="ECO:0000313" key="3">
    <source>
        <dbReference type="Proteomes" id="UP000721844"/>
    </source>
</evidence>